<dbReference type="Proteomes" id="UP000246740">
    <property type="component" value="Unassembled WGS sequence"/>
</dbReference>
<organism evidence="2 3">
    <name type="scientific">Testicularia cyperi</name>
    <dbReference type="NCBI Taxonomy" id="1882483"/>
    <lineage>
        <taxon>Eukaryota</taxon>
        <taxon>Fungi</taxon>
        <taxon>Dikarya</taxon>
        <taxon>Basidiomycota</taxon>
        <taxon>Ustilaginomycotina</taxon>
        <taxon>Ustilaginomycetes</taxon>
        <taxon>Ustilaginales</taxon>
        <taxon>Anthracoideaceae</taxon>
        <taxon>Testicularia</taxon>
    </lineage>
</organism>
<feature type="compositionally biased region" description="Polar residues" evidence="1">
    <location>
        <begin position="47"/>
        <end position="57"/>
    </location>
</feature>
<dbReference type="InterPro" id="IPR009784">
    <property type="entry name" value="DUF1349"/>
</dbReference>
<keyword evidence="3" id="KW-1185">Reference proteome</keyword>
<accession>A0A317XYR7</accession>
<dbReference type="EMBL" id="KZ819188">
    <property type="protein sequence ID" value="PWZ03437.1"/>
    <property type="molecule type" value="Genomic_DNA"/>
</dbReference>
<dbReference type="Pfam" id="PF07081">
    <property type="entry name" value="DUF1349"/>
    <property type="match status" value="1"/>
</dbReference>
<evidence type="ECO:0000256" key="1">
    <source>
        <dbReference type="SAM" id="MobiDB-lite"/>
    </source>
</evidence>
<gene>
    <name evidence="2" type="ORF">BCV70DRAFT_197647</name>
</gene>
<proteinExistence type="predicted"/>
<dbReference type="Gene3D" id="2.60.120.200">
    <property type="match status" value="1"/>
</dbReference>
<dbReference type="PANTHER" id="PTHR35332">
    <property type="entry name" value="REGULATION OF ENOLASE PROTEIN 1"/>
    <property type="match status" value="1"/>
</dbReference>
<dbReference type="PANTHER" id="PTHR35332:SF2">
    <property type="entry name" value="REGULATION OF ENOLASE PROTEIN 1"/>
    <property type="match status" value="1"/>
</dbReference>
<name>A0A317XYR7_9BASI</name>
<dbReference type="SUPFAM" id="SSF49899">
    <property type="entry name" value="Concanavalin A-like lectins/glucanases"/>
    <property type="match status" value="1"/>
</dbReference>
<dbReference type="InterPro" id="IPR013320">
    <property type="entry name" value="ConA-like_dom_sf"/>
</dbReference>
<reference evidence="2 3" key="1">
    <citation type="journal article" date="2018" name="Mol. Biol. Evol.">
        <title>Broad Genomic Sampling Reveals a Smut Pathogenic Ancestry of the Fungal Clade Ustilaginomycotina.</title>
        <authorList>
            <person name="Kijpornyongpan T."/>
            <person name="Mondo S.J."/>
            <person name="Barry K."/>
            <person name="Sandor L."/>
            <person name="Lee J."/>
            <person name="Lipzen A."/>
            <person name="Pangilinan J."/>
            <person name="LaButti K."/>
            <person name="Hainaut M."/>
            <person name="Henrissat B."/>
            <person name="Grigoriev I.V."/>
            <person name="Spatafora J.W."/>
            <person name="Aime M.C."/>
        </authorList>
    </citation>
    <scope>NUCLEOTIDE SEQUENCE [LARGE SCALE GENOMIC DNA]</scope>
    <source>
        <strain evidence="2 3">MCA 3645</strain>
    </source>
</reference>
<dbReference type="AlphaFoldDB" id="A0A317XYR7"/>
<evidence type="ECO:0000313" key="3">
    <source>
        <dbReference type="Proteomes" id="UP000246740"/>
    </source>
</evidence>
<evidence type="ECO:0000313" key="2">
    <source>
        <dbReference type="EMBL" id="PWZ03437.1"/>
    </source>
</evidence>
<feature type="region of interest" description="Disordered" evidence="1">
    <location>
        <begin position="1"/>
        <end position="66"/>
    </location>
</feature>
<protein>
    <submittedName>
        <fullName evidence="2">Uncharacterized protein</fullName>
    </submittedName>
</protein>
<dbReference type="OrthoDB" id="42525at2759"/>
<dbReference type="InParanoid" id="A0A317XYR7"/>
<sequence>MSSTNAGGSAAQWHFYDPTQTSKHQVRDTESGEGVDVDVHSGPETDWWSTAEGSTPESDAHRSSGPVAYRSVSVDSAKSWKLSGWVAQPGQERFQQTTLFVKLGERWLKSGVENEGGLQYVGAVSTNPYSDWCLTPKPDQHDRVWIEIHKDGADLFIHYSYDGKQRLLLREVKGFCAGQQDQQGQQEWWLGVMVCGPKSAATLGTVSQLTIAVD</sequence>